<organism evidence="2">
    <name type="scientific">viral metagenome</name>
    <dbReference type="NCBI Taxonomy" id="1070528"/>
    <lineage>
        <taxon>unclassified sequences</taxon>
        <taxon>metagenomes</taxon>
        <taxon>organismal metagenomes</taxon>
    </lineage>
</organism>
<feature type="domain" description="Protein kinase" evidence="1">
    <location>
        <begin position="3"/>
        <end position="388"/>
    </location>
</feature>
<dbReference type="GO" id="GO:0005524">
    <property type="term" value="F:ATP binding"/>
    <property type="evidence" value="ECO:0007669"/>
    <property type="project" value="InterPro"/>
</dbReference>
<dbReference type="AlphaFoldDB" id="A0A6C0HIJ0"/>
<dbReference type="Pfam" id="PF00069">
    <property type="entry name" value="Pkinase"/>
    <property type="match status" value="1"/>
</dbReference>
<dbReference type="EMBL" id="MN739966">
    <property type="protein sequence ID" value="QHT80180.1"/>
    <property type="molecule type" value="Genomic_DNA"/>
</dbReference>
<dbReference type="SUPFAM" id="SSF56112">
    <property type="entry name" value="Protein kinase-like (PK-like)"/>
    <property type="match status" value="1"/>
</dbReference>
<dbReference type="GO" id="GO:0004672">
    <property type="term" value="F:protein kinase activity"/>
    <property type="evidence" value="ECO:0007669"/>
    <property type="project" value="InterPro"/>
</dbReference>
<reference evidence="2" key="1">
    <citation type="journal article" date="2020" name="Nature">
        <title>Giant virus diversity and host interactions through global metagenomics.</title>
        <authorList>
            <person name="Schulz F."/>
            <person name="Roux S."/>
            <person name="Paez-Espino D."/>
            <person name="Jungbluth S."/>
            <person name="Walsh D.A."/>
            <person name="Denef V.J."/>
            <person name="McMahon K.D."/>
            <person name="Konstantinidis K.T."/>
            <person name="Eloe-Fadrosh E.A."/>
            <person name="Kyrpides N.C."/>
            <person name="Woyke T."/>
        </authorList>
    </citation>
    <scope>NUCLEOTIDE SEQUENCE</scope>
    <source>
        <strain evidence="2">GVMAG-M-3300023184-120</strain>
    </source>
</reference>
<proteinExistence type="predicted"/>
<dbReference type="InterPro" id="IPR008271">
    <property type="entry name" value="Ser/Thr_kinase_AS"/>
</dbReference>
<name>A0A6C0HIJ0_9ZZZZ</name>
<dbReference type="PROSITE" id="PS00108">
    <property type="entry name" value="PROTEIN_KINASE_ST"/>
    <property type="match status" value="1"/>
</dbReference>
<evidence type="ECO:0000313" key="2">
    <source>
        <dbReference type="EMBL" id="QHT80180.1"/>
    </source>
</evidence>
<dbReference type="InterPro" id="IPR011009">
    <property type="entry name" value="Kinase-like_dom_sf"/>
</dbReference>
<accession>A0A6C0HIJ0</accession>
<sequence>MAPANPQLIGEGTYGCVSRPSLTCENSPSMDYTNKVSKLMTKRHAQKELAVYNTALNIPGIETYLIPKPHICKPNDNSAFREFFSQCGNKKLRDSELRLLILEDGGVALEDVFALLPNMSVVDFTLFVCSWGKIIDAACFLATHKIMHHDLKLGNIVYNVQTGSLKFIDFGKVKPMSEFVSISSKNQNLEGTSWFNYPVETKCTNKEDFLQKKDCSVFRHGMDYDAFIMKAAETFDMFSIGLVFKELVELMEKFHDLGNNKLFGDGGIPIAFFKECYVLGEQMSNPDLKHRAFSPCEFQESFAKLCARHKLRCTAPNKLSASLVRHLEDVEHVVDIDNFADKCKLKKKTLNPYTNKCVKKCGKGFVRKKMPKSQTRKNGLFKCVKKRT</sequence>
<evidence type="ECO:0000259" key="1">
    <source>
        <dbReference type="PROSITE" id="PS50011"/>
    </source>
</evidence>
<dbReference type="PROSITE" id="PS50011">
    <property type="entry name" value="PROTEIN_KINASE_DOM"/>
    <property type="match status" value="1"/>
</dbReference>
<protein>
    <recommendedName>
        <fullName evidence="1">Protein kinase domain-containing protein</fullName>
    </recommendedName>
</protein>
<dbReference type="InterPro" id="IPR000719">
    <property type="entry name" value="Prot_kinase_dom"/>
</dbReference>
<dbReference type="Gene3D" id="1.10.510.10">
    <property type="entry name" value="Transferase(Phosphotransferase) domain 1"/>
    <property type="match status" value="1"/>
</dbReference>